<reference evidence="1 2" key="1">
    <citation type="submission" date="2019-04" db="EMBL/GenBank/DDBJ databases">
        <authorList>
            <person name="Li M."/>
        </authorList>
    </citation>
    <scope>NUCLEOTIDE SEQUENCE [LARGE SCALE GENOMIC DNA]</scope>
    <source>
        <strain evidence="1 2">LAM1902</strain>
    </source>
</reference>
<comment type="caution">
    <text evidence="1">The sequence shown here is derived from an EMBL/GenBank/DDBJ whole genome shotgun (WGS) entry which is preliminary data.</text>
</comment>
<accession>A0A5R9R7L0</accession>
<proteinExistence type="predicted"/>
<dbReference type="RefSeq" id="WP_138526990.1">
    <property type="nucleotide sequence ID" value="NZ_SWDV01000095.1"/>
</dbReference>
<name>A0A5R9R7L0_9PSED</name>
<sequence length="94" mass="10637">MSSSHAPLEDASIRRLADLLEQGTERERVFARLRAAKSWWAVGEILQQYGLSVIGNDGELFAVNFEQREFFALADCGHNMQVFEERLGPYTCEG</sequence>
<dbReference type="AlphaFoldDB" id="A0A5R9R7L0"/>
<gene>
    <name evidence="1" type="ORF">FAS41_30500</name>
</gene>
<dbReference type="GeneID" id="300409043"/>
<protein>
    <submittedName>
        <fullName evidence="1">Uncharacterized protein</fullName>
    </submittedName>
</protein>
<evidence type="ECO:0000313" key="1">
    <source>
        <dbReference type="EMBL" id="TLX69629.1"/>
    </source>
</evidence>
<organism evidence="1 2">
    <name type="scientific">Pseudomonas nicosulfuronedens</name>
    <dbReference type="NCBI Taxonomy" id="2571105"/>
    <lineage>
        <taxon>Bacteria</taxon>
        <taxon>Pseudomonadati</taxon>
        <taxon>Pseudomonadota</taxon>
        <taxon>Gammaproteobacteria</taxon>
        <taxon>Pseudomonadales</taxon>
        <taxon>Pseudomonadaceae</taxon>
        <taxon>Pseudomonas</taxon>
    </lineage>
</organism>
<keyword evidence="2" id="KW-1185">Reference proteome</keyword>
<dbReference type="Proteomes" id="UP000306635">
    <property type="component" value="Unassembled WGS sequence"/>
</dbReference>
<dbReference type="EMBL" id="SWDV01000095">
    <property type="protein sequence ID" value="TLX69629.1"/>
    <property type="molecule type" value="Genomic_DNA"/>
</dbReference>
<evidence type="ECO:0000313" key="2">
    <source>
        <dbReference type="Proteomes" id="UP000306635"/>
    </source>
</evidence>